<protein>
    <recommendedName>
        <fullName evidence="9">Polysaccharide biosynthesis protein</fullName>
    </recommendedName>
</protein>
<dbReference type="PANTHER" id="PTHR30250">
    <property type="entry name" value="PST FAMILY PREDICTED COLANIC ACID TRANSPORTER"/>
    <property type="match status" value="1"/>
</dbReference>
<organism evidence="7 8">
    <name type="scientific">Protaetiibacter intestinalis</name>
    <dbReference type="NCBI Taxonomy" id="2419774"/>
    <lineage>
        <taxon>Bacteria</taxon>
        <taxon>Bacillati</taxon>
        <taxon>Actinomycetota</taxon>
        <taxon>Actinomycetes</taxon>
        <taxon>Micrococcales</taxon>
        <taxon>Microbacteriaceae</taxon>
        <taxon>Protaetiibacter</taxon>
    </lineage>
</organism>
<dbReference type="InterPro" id="IPR050833">
    <property type="entry name" value="Poly_Biosynth_Transport"/>
</dbReference>
<reference evidence="8" key="1">
    <citation type="submission" date="2018-09" db="EMBL/GenBank/DDBJ databases">
        <title>Genome sequencing of strain 2DFWR-13.</title>
        <authorList>
            <person name="Heo J."/>
            <person name="Kim S.-J."/>
            <person name="Kwon S.-W."/>
        </authorList>
    </citation>
    <scope>NUCLEOTIDE SEQUENCE [LARGE SCALE GENOMIC DNA]</scope>
    <source>
        <strain evidence="8">2DFWR-13</strain>
    </source>
</reference>
<evidence type="ECO:0000313" key="7">
    <source>
        <dbReference type="EMBL" id="AYF98355.1"/>
    </source>
</evidence>
<dbReference type="KEGG" id="lyd:D7I47_08860"/>
<evidence type="ECO:0000256" key="2">
    <source>
        <dbReference type="ARBA" id="ARBA00022475"/>
    </source>
</evidence>
<feature type="transmembrane region" description="Helical" evidence="6">
    <location>
        <begin position="363"/>
        <end position="381"/>
    </location>
</feature>
<keyword evidence="4 6" id="KW-1133">Transmembrane helix</keyword>
<dbReference type="AlphaFoldDB" id="A0A387BB60"/>
<feature type="transmembrane region" description="Helical" evidence="6">
    <location>
        <begin position="387"/>
        <end position="407"/>
    </location>
</feature>
<feature type="transmembrane region" description="Helical" evidence="6">
    <location>
        <begin position="253"/>
        <end position="275"/>
    </location>
</feature>
<feature type="transmembrane region" description="Helical" evidence="6">
    <location>
        <begin position="184"/>
        <end position="203"/>
    </location>
</feature>
<evidence type="ECO:0000256" key="4">
    <source>
        <dbReference type="ARBA" id="ARBA00022989"/>
    </source>
</evidence>
<name>A0A387BB60_9MICO</name>
<evidence type="ECO:0000256" key="3">
    <source>
        <dbReference type="ARBA" id="ARBA00022692"/>
    </source>
</evidence>
<feature type="transmembrane region" description="Helical" evidence="6">
    <location>
        <begin position="21"/>
        <end position="45"/>
    </location>
</feature>
<keyword evidence="3 6" id="KW-0812">Transmembrane</keyword>
<keyword evidence="5 6" id="KW-0472">Membrane</keyword>
<accession>A0A387BB60</accession>
<feature type="transmembrane region" description="Helical" evidence="6">
    <location>
        <begin position="156"/>
        <end position="178"/>
    </location>
</feature>
<evidence type="ECO:0008006" key="9">
    <source>
        <dbReference type="Google" id="ProtNLM"/>
    </source>
</evidence>
<evidence type="ECO:0000256" key="1">
    <source>
        <dbReference type="ARBA" id="ARBA00004651"/>
    </source>
</evidence>
<feature type="transmembrane region" description="Helical" evidence="6">
    <location>
        <begin position="127"/>
        <end position="144"/>
    </location>
</feature>
<dbReference type="PANTHER" id="PTHR30250:SF11">
    <property type="entry name" value="O-ANTIGEN TRANSPORTER-RELATED"/>
    <property type="match status" value="1"/>
</dbReference>
<feature type="transmembrane region" description="Helical" evidence="6">
    <location>
        <begin position="51"/>
        <end position="71"/>
    </location>
</feature>
<dbReference type="EMBL" id="CP032630">
    <property type="protein sequence ID" value="AYF98355.1"/>
    <property type="molecule type" value="Genomic_DNA"/>
</dbReference>
<feature type="transmembrane region" description="Helical" evidence="6">
    <location>
        <begin position="287"/>
        <end position="312"/>
    </location>
</feature>
<evidence type="ECO:0000256" key="5">
    <source>
        <dbReference type="ARBA" id="ARBA00023136"/>
    </source>
</evidence>
<gene>
    <name evidence="7" type="ORF">D7I47_08860</name>
</gene>
<dbReference type="GO" id="GO:0005886">
    <property type="term" value="C:plasma membrane"/>
    <property type="evidence" value="ECO:0007669"/>
    <property type="project" value="UniProtKB-SubCell"/>
</dbReference>
<sequence length="416" mass="42903">MSMPSAPRPPIGAMMRHGRSVLEMAIATVVGVLATAGFQLVAINGLSPEDFGLLAAFLAVINVVSVGSAALRTSVAVTVAEGGTVTPARRLRDGTLLEAIVLGGAAAAVLLLASPLLATLLDADVRAVFATAAAALPYFLFARAQGILQGRGRARAVVWWTTGSQVAVLLFAMVVLLSQGGVDGLLLVVVVVTLAFTAGSTWHASRGMAPLSARAFTSGGVVVLAITIGFAWLTSADVIFVRAGVGGDDAGAYAAAGVLVKALLIVPATLGLYLLPRFVGRRDDAAMTRLGVNVILAITVLCGLLMVLATWLFGPWLVGVLYPESYALTSQLLPWMALMWLPWAAAQGVLVRITAARSRAGMVIVLLVVALQTAVALLTLHDLEAFMLGYGLTGLAALIALFAVHAATSRTLPPIV</sequence>
<evidence type="ECO:0000313" key="8">
    <source>
        <dbReference type="Proteomes" id="UP000278886"/>
    </source>
</evidence>
<keyword evidence="8" id="KW-1185">Reference proteome</keyword>
<comment type="subcellular location">
    <subcellularLocation>
        <location evidence="1">Cell membrane</location>
        <topology evidence="1">Multi-pass membrane protein</topology>
    </subcellularLocation>
</comment>
<feature type="transmembrane region" description="Helical" evidence="6">
    <location>
        <begin position="99"/>
        <end position="121"/>
    </location>
</feature>
<proteinExistence type="predicted"/>
<dbReference type="Proteomes" id="UP000278886">
    <property type="component" value="Chromosome"/>
</dbReference>
<feature type="transmembrane region" description="Helical" evidence="6">
    <location>
        <begin position="215"/>
        <end position="233"/>
    </location>
</feature>
<feature type="transmembrane region" description="Helical" evidence="6">
    <location>
        <begin position="332"/>
        <end position="351"/>
    </location>
</feature>
<evidence type="ECO:0000256" key="6">
    <source>
        <dbReference type="SAM" id="Phobius"/>
    </source>
</evidence>
<keyword evidence="2" id="KW-1003">Cell membrane</keyword>